<name>A0AC35UAB6_9BILA</name>
<proteinExistence type="predicted"/>
<reference evidence="2" key="1">
    <citation type="submission" date="2016-11" db="UniProtKB">
        <authorList>
            <consortium name="WormBaseParasite"/>
        </authorList>
    </citation>
    <scope>IDENTIFICATION</scope>
    <source>
        <strain evidence="2">KR3021</strain>
    </source>
</reference>
<dbReference type="Proteomes" id="UP000095286">
    <property type="component" value="Unplaced"/>
</dbReference>
<evidence type="ECO:0000313" key="1">
    <source>
        <dbReference type="Proteomes" id="UP000095286"/>
    </source>
</evidence>
<protein>
    <submittedName>
        <fullName evidence="2">Peroxisomal biogenesis factor 11</fullName>
    </submittedName>
</protein>
<accession>A0AC35UAB6</accession>
<dbReference type="WBParaSite" id="RSKR_0000925700.1">
    <property type="protein sequence ID" value="RSKR_0000925700.1"/>
    <property type="gene ID" value="RSKR_0000925700"/>
</dbReference>
<organism evidence="1 2">
    <name type="scientific">Rhabditophanes sp. KR3021</name>
    <dbReference type="NCBI Taxonomy" id="114890"/>
    <lineage>
        <taxon>Eukaryota</taxon>
        <taxon>Metazoa</taxon>
        <taxon>Ecdysozoa</taxon>
        <taxon>Nematoda</taxon>
        <taxon>Chromadorea</taxon>
        <taxon>Rhabditida</taxon>
        <taxon>Tylenchina</taxon>
        <taxon>Panagrolaimomorpha</taxon>
        <taxon>Strongyloidoidea</taxon>
        <taxon>Alloionematidae</taxon>
        <taxon>Rhabditophanes</taxon>
    </lineage>
</organism>
<evidence type="ECO:0000313" key="2">
    <source>
        <dbReference type="WBParaSite" id="RSKR_0000925700.1"/>
    </source>
</evidence>
<sequence length="213" mass="23939">MEVFNGATYERLLRTLSTYAGRDKFIRILYFDLLLLANRSNEKFAQSIMALVKQLGTARMIFRQFNHFGMVKASLESISVANRSVDPLDHALGSSIINIYTVYGFAEAVAWIGDAKIIAVDSAKYYRLCLYLWICALFIGILKNVRLMYLKLVEGNPLNNLKEDAITTTGLAADFISAINSLPFKFLWSQKLGSNTSAKFSLVASLIGFYKLF</sequence>